<dbReference type="AlphaFoldDB" id="A0A3D8SZJ3"/>
<dbReference type="Pfam" id="PF11374">
    <property type="entry name" value="DUF3176"/>
    <property type="match status" value="1"/>
</dbReference>
<organism evidence="1 2">
    <name type="scientific">Coleophoma crateriformis</name>
    <dbReference type="NCBI Taxonomy" id="565419"/>
    <lineage>
        <taxon>Eukaryota</taxon>
        <taxon>Fungi</taxon>
        <taxon>Dikarya</taxon>
        <taxon>Ascomycota</taxon>
        <taxon>Pezizomycotina</taxon>
        <taxon>Leotiomycetes</taxon>
        <taxon>Helotiales</taxon>
        <taxon>Dermateaceae</taxon>
        <taxon>Coleophoma</taxon>
    </lineage>
</organism>
<gene>
    <name evidence="1" type="ORF">BP5796_02881</name>
</gene>
<protein>
    <submittedName>
        <fullName evidence="1">Uncharacterized protein</fullName>
    </submittedName>
</protein>
<evidence type="ECO:0000313" key="1">
    <source>
        <dbReference type="EMBL" id="RDW91716.1"/>
    </source>
</evidence>
<evidence type="ECO:0000313" key="2">
    <source>
        <dbReference type="Proteomes" id="UP000256328"/>
    </source>
</evidence>
<comment type="caution">
    <text evidence="1">The sequence shown here is derived from an EMBL/GenBank/DDBJ whole genome shotgun (WGS) entry which is preliminary data.</text>
</comment>
<dbReference type="EMBL" id="PDLN01000003">
    <property type="protein sequence ID" value="RDW91716.1"/>
    <property type="molecule type" value="Genomic_DNA"/>
</dbReference>
<dbReference type="InterPro" id="IPR021514">
    <property type="entry name" value="DUF3176"/>
</dbReference>
<dbReference type="OrthoDB" id="5357734at2759"/>
<keyword evidence="2" id="KW-1185">Reference proteome</keyword>
<proteinExistence type="predicted"/>
<reference evidence="1 2" key="1">
    <citation type="journal article" date="2018" name="IMA Fungus">
        <title>IMA Genome-F 9: Draft genome sequence of Annulohypoxylon stygium, Aspergillus mulundensis, Berkeleyomyces basicola (syn. Thielaviopsis basicola), Ceratocystis smalleyi, two Cercospora beticola strains, Coleophoma cylindrospora, Fusarium fracticaudum, Phialophora cf. hyalina, and Morchella septimelata.</title>
        <authorList>
            <person name="Wingfield B.D."/>
            <person name="Bills G.F."/>
            <person name="Dong Y."/>
            <person name="Huang W."/>
            <person name="Nel W.J."/>
            <person name="Swalarsk-Parry B.S."/>
            <person name="Vaghefi N."/>
            <person name="Wilken P.M."/>
            <person name="An Z."/>
            <person name="de Beer Z.W."/>
            <person name="De Vos L."/>
            <person name="Chen L."/>
            <person name="Duong T.A."/>
            <person name="Gao Y."/>
            <person name="Hammerbacher A."/>
            <person name="Kikkert J.R."/>
            <person name="Li Y."/>
            <person name="Li H."/>
            <person name="Li K."/>
            <person name="Li Q."/>
            <person name="Liu X."/>
            <person name="Ma X."/>
            <person name="Naidoo K."/>
            <person name="Pethybridge S.J."/>
            <person name="Sun J."/>
            <person name="Steenkamp E.T."/>
            <person name="van der Nest M.A."/>
            <person name="van Wyk S."/>
            <person name="Wingfield M.J."/>
            <person name="Xiong C."/>
            <person name="Yue Q."/>
            <person name="Zhang X."/>
        </authorList>
    </citation>
    <scope>NUCLEOTIDE SEQUENCE [LARGE SCALE GENOMIC DNA]</scope>
    <source>
        <strain evidence="1 2">BP5796</strain>
    </source>
</reference>
<accession>A0A3D8SZJ3</accession>
<dbReference type="Proteomes" id="UP000256328">
    <property type="component" value="Unassembled WGS sequence"/>
</dbReference>
<name>A0A3D8SZJ3_9HELO</name>
<sequence length="155" mass="16800">MFTGASLADAHRYWEYGTSLWPAITAGRHFNVLSAASILVALAALEGPLLQRASPRPLTRQVQKDVMLQAALAMNLPSGYTADVTGEYRTPTTPTAAFSDVVNEYSNRIAVTSGFDGCPGTYTVIVPRVGLKVVCDADTNTTWTPDDYTQSRRQL</sequence>